<evidence type="ECO:0000313" key="9">
    <source>
        <dbReference type="Proteomes" id="UP000002320"/>
    </source>
</evidence>
<organism>
    <name type="scientific">Culex quinquefasciatus</name>
    <name type="common">Southern house mosquito</name>
    <name type="synonym">Culex pungens</name>
    <dbReference type="NCBI Taxonomy" id="7176"/>
    <lineage>
        <taxon>Eukaryota</taxon>
        <taxon>Metazoa</taxon>
        <taxon>Ecdysozoa</taxon>
        <taxon>Arthropoda</taxon>
        <taxon>Hexapoda</taxon>
        <taxon>Insecta</taxon>
        <taxon>Pterygota</taxon>
        <taxon>Neoptera</taxon>
        <taxon>Endopterygota</taxon>
        <taxon>Diptera</taxon>
        <taxon>Nematocera</taxon>
        <taxon>Culicoidea</taxon>
        <taxon>Culicidae</taxon>
        <taxon>Culicinae</taxon>
        <taxon>Culicini</taxon>
        <taxon>Culex</taxon>
        <taxon>Culex</taxon>
    </lineage>
</organism>
<dbReference type="GO" id="GO:0004812">
    <property type="term" value="F:aminoacyl-tRNA ligase activity"/>
    <property type="evidence" value="ECO:0007669"/>
    <property type="project" value="UniProtKB-KW"/>
</dbReference>
<keyword evidence="3" id="KW-0067">ATP-binding</keyword>
<reference evidence="8" key="2">
    <citation type="submission" date="2021-02" db="UniProtKB">
        <authorList>
            <consortium name="EnsemblMetazoa"/>
        </authorList>
    </citation>
    <scope>IDENTIFICATION</scope>
    <source>
        <strain evidence="8">JHB</strain>
    </source>
</reference>
<dbReference type="HOGENOM" id="CLU_2225768_0_0_1"/>
<protein>
    <recommendedName>
        <fullName evidence="6">Phenylalanyl-tRNA synthetase domain-containing protein</fullName>
    </recommendedName>
</protein>
<dbReference type="InParanoid" id="B0WMV7"/>
<evidence type="ECO:0000259" key="6">
    <source>
        <dbReference type="Pfam" id="PF01409"/>
    </source>
</evidence>
<gene>
    <name evidence="8" type="primary">6040684</name>
    <name evidence="7" type="ORF">CpipJ_CPIJ008012</name>
</gene>
<dbReference type="InterPro" id="IPR002319">
    <property type="entry name" value="Phenylalanyl-tRNA_Synthase"/>
</dbReference>
<keyword evidence="4" id="KW-0648">Protein biosynthesis</keyword>
<keyword evidence="5" id="KW-0030">Aminoacyl-tRNA synthetase</keyword>
<keyword evidence="1" id="KW-0436">Ligase</keyword>
<evidence type="ECO:0000256" key="5">
    <source>
        <dbReference type="ARBA" id="ARBA00023146"/>
    </source>
</evidence>
<evidence type="ECO:0000256" key="4">
    <source>
        <dbReference type="ARBA" id="ARBA00022917"/>
    </source>
</evidence>
<dbReference type="GO" id="GO:0000049">
    <property type="term" value="F:tRNA binding"/>
    <property type="evidence" value="ECO:0007669"/>
    <property type="project" value="InterPro"/>
</dbReference>
<dbReference type="AlphaFoldDB" id="B0WMV7"/>
<evidence type="ECO:0000313" key="7">
    <source>
        <dbReference type="EMBL" id="EDS31349.1"/>
    </source>
</evidence>
<dbReference type="eggNOG" id="KOG2784">
    <property type="taxonomic scope" value="Eukaryota"/>
</dbReference>
<dbReference type="VEuPathDB" id="VectorBase:CQUJHB004604"/>
<reference evidence="7" key="1">
    <citation type="submission" date="2007-03" db="EMBL/GenBank/DDBJ databases">
        <title>Annotation of Culex pipiens quinquefasciatus.</title>
        <authorList>
            <consortium name="The Broad Institute Genome Sequencing Platform"/>
            <person name="Atkinson P.W."/>
            <person name="Hemingway J."/>
            <person name="Christensen B.M."/>
            <person name="Higgs S."/>
            <person name="Kodira C."/>
            <person name="Hannick L."/>
            <person name="Megy K."/>
            <person name="O'Leary S."/>
            <person name="Pearson M."/>
            <person name="Haas B.J."/>
            <person name="Mauceli E."/>
            <person name="Wortman J.R."/>
            <person name="Lee N.H."/>
            <person name="Guigo R."/>
            <person name="Stanke M."/>
            <person name="Alvarado L."/>
            <person name="Amedeo P."/>
            <person name="Antoine C.H."/>
            <person name="Arensburger P."/>
            <person name="Bidwell S.L."/>
            <person name="Crawford M."/>
            <person name="Camaro F."/>
            <person name="Devon K."/>
            <person name="Engels R."/>
            <person name="Hammond M."/>
            <person name="Howarth C."/>
            <person name="Koehrsen M."/>
            <person name="Lawson D."/>
            <person name="Montgomery P."/>
            <person name="Nene V."/>
            <person name="Nusbaum C."/>
            <person name="Puiu D."/>
            <person name="Romero-Severson J."/>
            <person name="Severson D.W."/>
            <person name="Shumway M."/>
            <person name="Sisk P."/>
            <person name="Stolte C."/>
            <person name="Zeng Q."/>
            <person name="Eisenstadt E."/>
            <person name="Fraser-Liggett C."/>
            <person name="Strausberg R."/>
            <person name="Galagan J."/>
            <person name="Birren B."/>
            <person name="Collins F.H."/>
        </authorList>
    </citation>
    <scope>NUCLEOTIDE SEQUENCE [LARGE SCALE GENOMIC DNA]</scope>
    <source>
        <strain evidence="7">JHB</strain>
    </source>
</reference>
<dbReference type="KEGG" id="cqu:CpipJ_CPIJ008012"/>
<keyword evidence="2" id="KW-0547">Nucleotide-binding</keyword>
<dbReference type="InterPro" id="IPR045864">
    <property type="entry name" value="aa-tRNA-synth_II/BPL/LPL"/>
</dbReference>
<accession>B0WMV7</accession>
<dbReference type="SUPFAM" id="SSF55681">
    <property type="entry name" value="Class II aaRS and biotin synthetases"/>
    <property type="match status" value="1"/>
</dbReference>
<dbReference type="GO" id="GO:0043039">
    <property type="term" value="P:tRNA aminoacylation"/>
    <property type="evidence" value="ECO:0007669"/>
    <property type="project" value="InterPro"/>
</dbReference>
<dbReference type="EMBL" id="DS232003">
    <property type="protein sequence ID" value="EDS31349.1"/>
    <property type="molecule type" value="Genomic_DNA"/>
</dbReference>
<dbReference type="VEuPathDB" id="VectorBase:CPIJ008012"/>
<dbReference type="Gene3D" id="3.30.930.10">
    <property type="entry name" value="Bira Bifunctional Protein, Domain 2"/>
    <property type="match status" value="1"/>
</dbReference>
<keyword evidence="9" id="KW-1185">Reference proteome</keyword>
<dbReference type="GO" id="GO:0005524">
    <property type="term" value="F:ATP binding"/>
    <property type="evidence" value="ECO:0007669"/>
    <property type="project" value="UniProtKB-KW"/>
</dbReference>
<evidence type="ECO:0000256" key="1">
    <source>
        <dbReference type="ARBA" id="ARBA00022598"/>
    </source>
</evidence>
<evidence type="ECO:0000256" key="2">
    <source>
        <dbReference type="ARBA" id="ARBA00022741"/>
    </source>
</evidence>
<feature type="domain" description="Phenylalanyl-tRNA synthetase" evidence="6">
    <location>
        <begin position="54"/>
        <end position="106"/>
    </location>
</feature>
<dbReference type="Proteomes" id="UP000002320">
    <property type="component" value="Unassembled WGS sequence"/>
</dbReference>
<dbReference type="EnsemblMetazoa" id="CPIJ008012-RA">
    <property type="protein sequence ID" value="CPIJ008012-PA"/>
    <property type="gene ID" value="CPIJ008012"/>
</dbReference>
<sequence>MLELGVPSRKLSESLTSFNYIEMDLPVEKRCAPAAQQGHMQPSTLNPDQTVRYYRFERKLEEARKMMLRTFTTGESKRIVYKVGHQSGGFKPVKYFSIDKVYRTET</sequence>
<dbReference type="GO" id="GO:0006412">
    <property type="term" value="P:translation"/>
    <property type="evidence" value="ECO:0007669"/>
    <property type="project" value="UniProtKB-KW"/>
</dbReference>
<evidence type="ECO:0000256" key="3">
    <source>
        <dbReference type="ARBA" id="ARBA00022840"/>
    </source>
</evidence>
<dbReference type="OrthoDB" id="238316at2759"/>
<proteinExistence type="predicted"/>
<name>B0WMV7_CULQU</name>
<dbReference type="STRING" id="7176.B0WMV7"/>
<evidence type="ECO:0000313" key="8">
    <source>
        <dbReference type="EnsemblMetazoa" id="CPIJ008012-PA"/>
    </source>
</evidence>
<dbReference type="Pfam" id="PF01409">
    <property type="entry name" value="tRNA-synt_2d"/>
    <property type="match status" value="1"/>
</dbReference>